<dbReference type="AlphaFoldDB" id="A0AAQ3QUZ4"/>
<gene>
    <name evidence="3" type="ORF">RZN69_20305</name>
</gene>
<dbReference type="InterPro" id="IPR051043">
    <property type="entry name" value="Sulfatase_Mod_Factor_Kinase"/>
</dbReference>
<reference evidence="3 4" key="1">
    <citation type="submission" date="2023-10" db="EMBL/GenBank/DDBJ databases">
        <title>Rubellicoccus peritrichatus gen. nov., sp. nov., isolated from an algae of coral reef tank.</title>
        <authorList>
            <person name="Luo J."/>
        </authorList>
    </citation>
    <scope>NUCLEOTIDE SEQUENCE [LARGE SCALE GENOMIC DNA]</scope>
    <source>
        <strain evidence="3 4">CR14</strain>
    </source>
</reference>
<proteinExistence type="predicted"/>
<sequence length="1050" mass="117097">MSDGDKQPAQKPPPGRAYEVLTPGEKFGDYQILKCLSYDLMGSFYRVRRARETEERTIFVLPPLVGDDASFRGRFDWTCAQLKEMEHESIFAVRDAGVVKERFTLFSDDFDGQNIADYLEAHAREKAKANSNEHDDELLADQQVGLPQEEVKQIVRSVVEALVYAHEHKVLHLNLNPTNILRAKDGTIKVTGFGLMNMAGKTLFEALVSAGIPPISLGPRRIRINTVDILSPETRLGKKGDQRSDIYALGLTAYWLLTGRKPVFDYEPPSNFVEGLEPGWDMLIAKCLERDPNKRYQSAAAVVRDLNRLSQLHLSPVPEEAGTKETRNILKHIDFIPVPKKIKAKGTVYARAFRLGVIGVFSIVLSSIITSFYNVVFSDELGGEGPVAVKVEGDKTPRLSIMVAPKNASIQFAKENLTFITRDGKLPLNVLPGNYRLVIKSPKHVTTKKLIEVGDEPQTLAIKLKPDWATVDITTVPGAIVTATDKEGVSYNLGAADAEGKLRITEQLYSGVYTLNLTKDAYKPFIQEGFEITGGQDVIEANFPLEPIPGTLRVRSKPTGADIIVDGEIIGQTNFTAEDLPVMEEFFVALQKPGYRKKILAVELKPSTRTILDFGDLVQMSGTLIPALTFDGQPATKEQMDETQFVVEAKSEWWDEKMAYSGAMAKGNTMTFENVPIGKITLTIKHPEYSTLERQFDLPDQARFKLPLNMTAKPAVITISPHPANLALRLIVNGRNRELTDKRQFAVKPNQTYELQLEAPEHIPVKRTVKLEPNEKFTWDATLQPFPGPAEGESFTIPYTGEVRINPVPAGSFTMGSPLQEPSRLPEEGPQTQVEISKPFWISTHEITQAQYKAVTKDNPSNFKSDDRPVDSVTWRDAMKFAKAINQREAKGGRVPEGYEYRLPTEAEWEYAARAGSDSPFHWGDTANNTRANFKGEYPRDFTSSELDESEVYGSVPVGNFEPNAYGLYDMHGNVREWTLDYFNGRLPGGIQTDWLQPMSNSRRVVRGGGWEDFAIRSRSASRGDGQRENTKSSATGIRLVLAPKLNLPK</sequence>
<feature type="transmembrane region" description="Helical" evidence="1">
    <location>
        <begin position="352"/>
        <end position="373"/>
    </location>
</feature>
<dbReference type="RefSeq" id="WP_317833259.1">
    <property type="nucleotide sequence ID" value="NZ_CP136920.1"/>
</dbReference>
<dbReference type="Pfam" id="PF03781">
    <property type="entry name" value="FGE-sulfatase"/>
    <property type="match status" value="1"/>
</dbReference>
<dbReference type="GO" id="GO:0005524">
    <property type="term" value="F:ATP binding"/>
    <property type="evidence" value="ECO:0007669"/>
    <property type="project" value="InterPro"/>
</dbReference>
<dbReference type="EMBL" id="CP136920">
    <property type="protein sequence ID" value="WOO40968.1"/>
    <property type="molecule type" value="Genomic_DNA"/>
</dbReference>
<dbReference type="GO" id="GO:0120147">
    <property type="term" value="F:formylglycine-generating oxidase activity"/>
    <property type="evidence" value="ECO:0007669"/>
    <property type="project" value="TreeGrafter"/>
</dbReference>
<accession>A0AAQ3QUZ4</accession>
<dbReference type="InterPro" id="IPR016187">
    <property type="entry name" value="CTDL_fold"/>
</dbReference>
<dbReference type="SUPFAM" id="SSF56436">
    <property type="entry name" value="C-type lectin-like"/>
    <property type="match status" value="1"/>
</dbReference>
<evidence type="ECO:0000256" key="1">
    <source>
        <dbReference type="SAM" id="Phobius"/>
    </source>
</evidence>
<keyword evidence="1" id="KW-1133">Transmembrane helix</keyword>
<name>A0AAQ3QUZ4_9BACT</name>
<dbReference type="KEGG" id="puo:RZN69_20305"/>
<dbReference type="InterPro" id="IPR005532">
    <property type="entry name" value="SUMF_dom"/>
</dbReference>
<dbReference type="InterPro" id="IPR000719">
    <property type="entry name" value="Prot_kinase_dom"/>
</dbReference>
<evidence type="ECO:0000313" key="4">
    <source>
        <dbReference type="Proteomes" id="UP001304300"/>
    </source>
</evidence>
<organism evidence="3 4">
    <name type="scientific">Rubellicoccus peritrichatus</name>
    <dbReference type="NCBI Taxonomy" id="3080537"/>
    <lineage>
        <taxon>Bacteria</taxon>
        <taxon>Pseudomonadati</taxon>
        <taxon>Verrucomicrobiota</taxon>
        <taxon>Opitutia</taxon>
        <taxon>Puniceicoccales</taxon>
        <taxon>Cerasicoccaceae</taxon>
        <taxon>Rubellicoccus</taxon>
    </lineage>
</organism>
<dbReference type="InterPro" id="IPR011009">
    <property type="entry name" value="Kinase-like_dom_sf"/>
</dbReference>
<feature type="domain" description="Protein kinase" evidence="2">
    <location>
        <begin position="30"/>
        <end position="309"/>
    </location>
</feature>
<dbReference type="CDD" id="cd14014">
    <property type="entry name" value="STKc_PknB_like"/>
    <property type="match status" value="1"/>
</dbReference>
<keyword evidence="4" id="KW-1185">Reference proteome</keyword>
<dbReference type="PANTHER" id="PTHR23150:SF19">
    <property type="entry name" value="FORMYLGLYCINE-GENERATING ENZYME"/>
    <property type="match status" value="1"/>
</dbReference>
<dbReference type="Gene3D" id="1.10.510.10">
    <property type="entry name" value="Transferase(Phosphotransferase) domain 1"/>
    <property type="match status" value="1"/>
</dbReference>
<dbReference type="InterPro" id="IPR013229">
    <property type="entry name" value="PEGA"/>
</dbReference>
<protein>
    <submittedName>
        <fullName evidence="3">SUMF1/EgtB/PvdO family nonheme iron enzyme</fullName>
    </submittedName>
</protein>
<dbReference type="GO" id="GO:0004672">
    <property type="term" value="F:protein kinase activity"/>
    <property type="evidence" value="ECO:0007669"/>
    <property type="project" value="InterPro"/>
</dbReference>
<dbReference type="Pfam" id="PF08308">
    <property type="entry name" value="PEGA"/>
    <property type="match status" value="1"/>
</dbReference>
<keyword evidence="1" id="KW-0812">Transmembrane</keyword>
<dbReference type="SMART" id="SM00220">
    <property type="entry name" value="S_TKc"/>
    <property type="match status" value="1"/>
</dbReference>
<dbReference type="Pfam" id="PF00069">
    <property type="entry name" value="Pkinase"/>
    <property type="match status" value="1"/>
</dbReference>
<evidence type="ECO:0000313" key="3">
    <source>
        <dbReference type="EMBL" id="WOO40968.1"/>
    </source>
</evidence>
<dbReference type="Gene3D" id="3.90.1580.10">
    <property type="entry name" value="paralog of FGE (formylglycine-generating enzyme)"/>
    <property type="match status" value="1"/>
</dbReference>
<keyword evidence="1" id="KW-0472">Membrane</keyword>
<dbReference type="Proteomes" id="UP001304300">
    <property type="component" value="Chromosome"/>
</dbReference>
<dbReference type="PROSITE" id="PS50011">
    <property type="entry name" value="PROTEIN_KINASE_DOM"/>
    <property type="match status" value="1"/>
</dbReference>
<dbReference type="Gene3D" id="3.30.200.20">
    <property type="entry name" value="Phosphorylase Kinase, domain 1"/>
    <property type="match status" value="1"/>
</dbReference>
<dbReference type="SUPFAM" id="SSF56112">
    <property type="entry name" value="Protein kinase-like (PK-like)"/>
    <property type="match status" value="1"/>
</dbReference>
<evidence type="ECO:0000259" key="2">
    <source>
        <dbReference type="PROSITE" id="PS50011"/>
    </source>
</evidence>
<dbReference type="PANTHER" id="PTHR23150">
    <property type="entry name" value="SULFATASE MODIFYING FACTOR 1, 2"/>
    <property type="match status" value="1"/>
</dbReference>
<dbReference type="InterPro" id="IPR042095">
    <property type="entry name" value="SUMF_sf"/>
</dbReference>